<keyword evidence="1" id="KW-0732">Signal</keyword>
<evidence type="ECO:0000256" key="1">
    <source>
        <dbReference type="SAM" id="SignalP"/>
    </source>
</evidence>
<feature type="chain" id="PRO_5014928313" evidence="1">
    <location>
        <begin position="19"/>
        <end position="96"/>
    </location>
</feature>
<proteinExistence type="predicted"/>
<sequence>MLMLWCAFIQGVSFRVHGCSILLAALEIPKPPSIILLFLCFNYFQFCLCIPFSNSPAYGAKFEKSNRERTTIEAFCPGVILCYVCSSAFCFREKVL</sequence>
<protein>
    <submittedName>
        <fullName evidence="2">Putative secreted protein</fullName>
    </submittedName>
</protein>
<feature type="signal peptide" evidence="1">
    <location>
        <begin position="1"/>
        <end position="18"/>
    </location>
</feature>
<dbReference type="EMBL" id="GGFL01016074">
    <property type="protein sequence ID" value="MBW80252.1"/>
    <property type="molecule type" value="Transcribed_RNA"/>
</dbReference>
<dbReference type="AlphaFoldDB" id="A0A2M4DRW2"/>
<organism evidence="2">
    <name type="scientific">Anopheles darlingi</name>
    <name type="common">Mosquito</name>
    <dbReference type="NCBI Taxonomy" id="43151"/>
    <lineage>
        <taxon>Eukaryota</taxon>
        <taxon>Metazoa</taxon>
        <taxon>Ecdysozoa</taxon>
        <taxon>Arthropoda</taxon>
        <taxon>Hexapoda</taxon>
        <taxon>Insecta</taxon>
        <taxon>Pterygota</taxon>
        <taxon>Neoptera</taxon>
        <taxon>Endopterygota</taxon>
        <taxon>Diptera</taxon>
        <taxon>Nematocera</taxon>
        <taxon>Culicoidea</taxon>
        <taxon>Culicidae</taxon>
        <taxon>Anophelinae</taxon>
        <taxon>Anopheles</taxon>
    </lineage>
</organism>
<evidence type="ECO:0000313" key="2">
    <source>
        <dbReference type="EMBL" id="MBW80252.1"/>
    </source>
</evidence>
<name>A0A2M4DRW2_ANODA</name>
<accession>A0A2M4DRW2</accession>
<reference evidence="2" key="1">
    <citation type="submission" date="2018-01" db="EMBL/GenBank/DDBJ databases">
        <title>An insight into the sialome of Amazonian anophelines.</title>
        <authorList>
            <person name="Ribeiro J.M."/>
            <person name="Scarpassa V."/>
            <person name="Calvo E."/>
        </authorList>
    </citation>
    <scope>NUCLEOTIDE SEQUENCE</scope>
</reference>